<dbReference type="InterPro" id="IPR043128">
    <property type="entry name" value="Rev_trsase/Diguanyl_cyclase"/>
</dbReference>
<keyword evidence="1" id="KW-0511">Multifunctional enzyme</keyword>
<dbReference type="PANTHER" id="PTHR37984">
    <property type="entry name" value="PROTEIN CBG26694"/>
    <property type="match status" value="1"/>
</dbReference>
<keyword evidence="4" id="KW-1185">Reference proteome</keyword>
<dbReference type="SUPFAM" id="SSF56672">
    <property type="entry name" value="DNA/RNA polymerases"/>
    <property type="match status" value="1"/>
</dbReference>
<dbReference type="AlphaFoldDB" id="A0A0C2MRI0"/>
<dbReference type="InterPro" id="IPR050951">
    <property type="entry name" value="Retrovirus_Pol_polyprotein"/>
</dbReference>
<proteinExistence type="predicted"/>
<dbReference type="PANTHER" id="PTHR37984:SF5">
    <property type="entry name" value="PROTEIN NYNRIN-LIKE"/>
    <property type="match status" value="1"/>
</dbReference>
<protein>
    <submittedName>
        <fullName evidence="3">Transposon Tf2-8 polyprotein</fullName>
    </submittedName>
</protein>
<dbReference type="GO" id="GO:0003824">
    <property type="term" value="F:catalytic activity"/>
    <property type="evidence" value="ECO:0007669"/>
    <property type="project" value="UniProtKB-KW"/>
</dbReference>
<evidence type="ECO:0000313" key="4">
    <source>
        <dbReference type="Proteomes" id="UP000031668"/>
    </source>
</evidence>
<evidence type="ECO:0000313" key="3">
    <source>
        <dbReference type="EMBL" id="KII66890.1"/>
    </source>
</evidence>
<dbReference type="EMBL" id="JWZT01003413">
    <property type="protein sequence ID" value="KII66890.1"/>
    <property type="molecule type" value="Genomic_DNA"/>
</dbReference>
<dbReference type="Gene3D" id="3.30.70.270">
    <property type="match status" value="1"/>
</dbReference>
<accession>A0A0C2MRI0</accession>
<dbReference type="OMA" id="ENPINNR"/>
<name>A0A0C2MRI0_THEKT</name>
<sequence length="141" mass="16788">MLHDKCTPLYELTKKGTQWRWNRDLENIFQEVKDLLTSTTTLVHYDPNKELLLQTDASGRDVGAVLLQKETNCLRIENPINNRTKLLNHRQRGIRYRFGGKKIHQYLYWRKFHFFTDHKPLVRIFCDQSTISSSISARLVR</sequence>
<dbReference type="OrthoDB" id="425619at2759"/>
<dbReference type="Proteomes" id="UP000031668">
    <property type="component" value="Unassembled WGS sequence"/>
</dbReference>
<comment type="caution">
    <text evidence="3">The sequence shown here is derived from an EMBL/GenBank/DDBJ whole genome shotgun (WGS) entry which is preliminary data.</text>
</comment>
<evidence type="ECO:0000256" key="1">
    <source>
        <dbReference type="ARBA" id="ARBA00023268"/>
    </source>
</evidence>
<dbReference type="Pfam" id="PF17919">
    <property type="entry name" value="RT_RNaseH_2"/>
    <property type="match status" value="1"/>
</dbReference>
<organism evidence="3 4">
    <name type="scientific">Thelohanellus kitauei</name>
    <name type="common">Myxosporean</name>
    <dbReference type="NCBI Taxonomy" id="669202"/>
    <lineage>
        <taxon>Eukaryota</taxon>
        <taxon>Metazoa</taxon>
        <taxon>Cnidaria</taxon>
        <taxon>Myxozoa</taxon>
        <taxon>Myxosporea</taxon>
        <taxon>Bivalvulida</taxon>
        <taxon>Platysporina</taxon>
        <taxon>Myxobolidae</taxon>
        <taxon>Thelohanellus</taxon>
    </lineage>
</organism>
<dbReference type="InterPro" id="IPR041577">
    <property type="entry name" value="RT_RNaseH_2"/>
</dbReference>
<evidence type="ECO:0000259" key="2">
    <source>
        <dbReference type="Pfam" id="PF17919"/>
    </source>
</evidence>
<reference evidence="3 4" key="1">
    <citation type="journal article" date="2014" name="Genome Biol. Evol.">
        <title>The genome of the myxosporean Thelohanellus kitauei shows adaptations to nutrient acquisition within its fish host.</title>
        <authorList>
            <person name="Yang Y."/>
            <person name="Xiong J."/>
            <person name="Zhou Z."/>
            <person name="Huo F."/>
            <person name="Miao W."/>
            <person name="Ran C."/>
            <person name="Liu Y."/>
            <person name="Zhang J."/>
            <person name="Feng J."/>
            <person name="Wang M."/>
            <person name="Wang M."/>
            <person name="Wang L."/>
            <person name="Yao B."/>
        </authorList>
    </citation>
    <scope>NUCLEOTIDE SEQUENCE [LARGE SCALE GENOMIC DNA]</scope>
    <source>
        <strain evidence="3">Wuqing</strain>
    </source>
</reference>
<dbReference type="InterPro" id="IPR043502">
    <property type="entry name" value="DNA/RNA_pol_sf"/>
</dbReference>
<feature type="domain" description="Reverse transcriptase/retrotransposon-derived protein RNase H-like" evidence="2">
    <location>
        <begin position="21"/>
        <end position="72"/>
    </location>
</feature>
<gene>
    <name evidence="3" type="ORF">RF11_12117</name>
</gene>